<proteinExistence type="predicted"/>
<gene>
    <name evidence="1" type="ORF">PHMEG_00016003</name>
</gene>
<sequence length="76" mass="9029">MTKSASYHTDILYDFAACDNKLLKRLGCKYTKGEKRHYLAESVRNVAYRVTYLQWKLQNRDRNNNPIRPEVYLAES</sequence>
<accession>A0A225W0B4</accession>
<dbReference type="OrthoDB" id="128331at2759"/>
<evidence type="ECO:0000313" key="2">
    <source>
        <dbReference type="Proteomes" id="UP000198211"/>
    </source>
</evidence>
<evidence type="ECO:0000313" key="1">
    <source>
        <dbReference type="EMBL" id="OWZ11032.1"/>
    </source>
</evidence>
<protein>
    <submittedName>
        <fullName evidence="1">Uncharacterized protein</fullName>
    </submittedName>
</protein>
<dbReference type="AlphaFoldDB" id="A0A225W0B4"/>
<dbReference type="Proteomes" id="UP000198211">
    <property type="component" value="Unassembled WGS sequence"/>
</dbReference>
<organism evidence="1 2">
    <name type="scientific">Phytophthora megakarya</name>
    <dbReference type="NCBI Taxonomy" id="4795"/>
    <lineage>
        <taxon>Eukaryota</taxon>
        <taxon>Sar</taxon>
        <taxon>Stramenopiles</taxon>
        <taxon>Oomycota</taxon>
        <taxon>Peronosporomycetes</taxon>
        <taxon>Peronosporales</taxon>
        <taxon>Peronosporaceae</taxon>
        <taxon>Phytophthora</taxon>
    </lineage>
</organism>
<reference evidence="2" key="1">
    <citation type="submission" date="2017-03" db="EMBL/GenBank/DDBJ databases">
        <title>Phytopthora megakarya and P. palmivora, two closely related causual agents of cacao black pod achieved similar genome size and gene model numbers by different mechanisms.</title>
        <authorList>
            <person name="Ali S."/>
            <person name="Shao J."/>
            <person name="Larry D.J."/>
            <person name="Kronmiller B."/>
            <person name="Shen D."/>
            <person name="Strem M.D."/>
            <person name="Melnick R.L."/>
            <person name="Guiltinan M.J."/>
            <person name="Tyler B.M."/>
            <person name="Meinhardt L.W."/>
            <person name="Bailey B.A."/>
        </authorList>
    </citation>
    <scope>NUCLEOTIDE SEQUENCE [LARGE SCALE GENOMIC DNA]</scope>
    <source>
        <strain evidence="2">zdho120</strain>
    </source>
</reference>
<comment type="caution">
    <text evidence="1">The sequence shown here is derived from an EMBL/GenBank/DDBJ whole genome shotgun (WGS) entry which is preliminary data.</text>
</comment>
<name>A0A225W0B4_9STRA</name>
<dbReference type="EMBL" id="NBNE01002246">
    <property type="protein sequence ID" value="OWZ11032.1"/>
    <property type="molecule type" value="Genomic_DNA"/>
</dbReference>
<keyword evidence="2" id="KW-1185">Reference proteome</keyword>